<evidence type="ECO:0000256" key="7">
    <source>
        <dbReference type="ARBA" id="ARBA00022806"/>
    </source>
</evidence>
<dbReference type="Gene3D" id="1.10.3210.30">
    <property type="match status" value="1"/>
</dbReference>
<dbReference type="InterPro" id="IPR014001">
    <property type="entry name" value="Helicase_ATP-bd"/>
</dbReference>
<dbReference type="eggNOG" id="COG1203">
    <property type="taxonomic scope" value="Bacteria"/>
</dbReference>
<name>F2NLA1_MARHT</name>
<dbReference type="InterPro" id="IPR038257">
    <property type="entry name" value="CRISPR-assoc_Cas3_HD_sf"/>
</dbReference>
<keyword evidence="7" id="KW-0347">Helicase</keyword>
<dbReference type="RefSeq" id="WP_013703768.1">
    <property type="nucleotide sequence ID" value="NC_015387.1"/>
</dbReference>
<evidence type="ECO:0000259" key="10">
    <source>
        <dbReference type="PROSITE" id="PS51643"/>
    </source>
</evidence>
<dbReference type="InterPro" id="IPR006483">
    <property type="entry name" value="CRISPR-assoc_Cas3_HD"/>
</dbReference>
<dbReference type="Gene3D" id="3.40.50.300">
    <property type="entry name" value="P-loop containing nucleotide triphosphate hydrolases"/>
    <property type="match status" value="1"/>
</dbReference>
<evidence type="ECO:0000256" key="9">
    <source>
        <dbReference type="ARBA" id="ARBA00023118"/>
    </source>
</evidence>
<dbReference type="HOGENOM" id="CLU_013924_1_0_0"/>
<dbReference type="SMART" id="SM00487">
    <property type="entry name" value="DEXDc"/>
    <property type="match status" value="1"/>
</dbReference>
<dbReference type="PANTHER" id="PTHR47963:SF9">
    <property type="entry name" value="CRISPR-ASSOCIATED ENDONUCLEASE_HELICASE CAS3"/>
    <property type="match status" value="1"/>
</dbReference>
<evidence type="ECO:0000256" key="6">
    <source>
        <dbReference type="ARBA" id="ARBA00022801"/>
    </source>
</evidence>
<keyword evidence="4" id="KW-0479">Metal-binding</keyword>
<sequence>MQLKEAALTLWAKSGEPPHPLLAHMLDAAAVALAILKREPGRTRKLYARDWGLPEEEALRFVAFLVGLHDLGKASPVFQAAWPEGAEQVKEAGFSWDEERVGQKEFWVAHGVFTEVLSYEFLKAKGLPRRMARRLSWALGAHHGFPAQEAEKKKAGLHLCLETPLWHEARAFLVERLWEAVEVRAPQAREAPPEAVLRVMALTSFADWIASDPNFFPYGRHPLDTSYWEEALSLAHKALNRIGWTSREPLPEKPFQALFPFPPNVLQETTADLLQEAQTPVLLLVEAPMGLGKTEAALYAYHLLQGKVGHRGLYVALPTQATANGFFLRVKEFLEKFKDGILLDLQLQHGAAVLNPQYEALLEKARPTQVYEADSLPEKYFQEAEKAAVVASSWFSAKKRAMLSPHGVGTLDQALLGVLKVKHHFIRLWGLMNRVVILDEVHAYDTYTSGLLKALLRWLRALGSSVVLMTATLPRRKREELLSAWGATREALPPYPRVAAFGKGLLGAKSLSLTLQKSVHLESAPIDVSVLSDTLREKLPGVVGAIVNTVDRAQALYRALGEGERLTLAEILDLLGKGLDKGPWPELRKAREEKGHYVVGKRLQDGTLIFLLHARFPAEERALREGIALALFGKHGPRPQKAVLVATQVAEQSLDLDFDLLYTDLAPMDLLFQRAGRLWRHERARPENHPEPVLMVGGIDQGPEFGRDLHWNRVYEDYVLLSTWLSLQERKALAVPQGLEVLLEEVYERTPDVFPVELRKRAEESFAALMERWAQEAKIAENLALSDLEMLFSQTDTAALAAEFRLDDEAEDERTQRFLTRLGDPSVPVVPLYRIGEGWFMDPQGKCRIKLKGDLTKEEALALWGRAVRLSRTPIPQILLKEEPPPAWRKSGLLRNLRPLEVGRDFGRIRVDLDPELGITYFTG</sequence>
<evidence type="ECO:0000256" key="1">
    <source>
        <dbReference type="ARBA" id="ARBA00006847"/>
    </source>
</evidence>
<dbReference type="NCBIfam" id="TIGR01587">
    <property type="entry name" value="cas3_core"/>
    <property type="match status" value="1"/>
</dbReference>
<dbReference type="InterPro" id="IPR027417">
    <property type="entry name" value="P-loop_NTPase"/>
</dbReference>
<dbReference type="GO" id="GO:0051607">
    <property type="term" value="P:defense response to virus"/>
    <property type="evidence" value="ECO:0007669"/>
    <property type="project" value="UniProtKB-KW"/>
</dbReference>
<dbReference type="InterPro" id="IPR050547">
    <property type="entry name" value="DEAD_box_RNA_helicases"/>
</dbReference>
<evidence type="ECO:0000256" key="2">
    <source>
        <dbReference type="ARBA" id="ARBA00009046"/>
    </source>
</evidence>
<dbReference type="Pfam" id="PF18395">
    <property type="entry name" value="Cas3_C"/>
    <property type="match status" value="1"/>
</dbReference>
<dbReference type="CDD" id="cd09641">
    <property type="entry name" value="Cas3''_I"/>
    <property type="match status" value="1"/>
</dbReference>
<accession>F2NLA1</accession>
<evidence type="ECO:0000313" key="11">
    <source>
        <dbReference type="EMBL" id="AEB11720.1"/>
    </source>
</evidence>
<dbReference type="AlphaFoldDB" id="F2NLA1"/>
<dbReference type="EMBL" id="CP002630">
    <property type="protein sequence ID" value="AEB11720.1"/>
    <property type="molecule type" value="Genomic_DNA"/>
</dbReference>
<evidence type="ECO:0000256" key="5">
    <source>
        <dbReference type="ARBA" id="ARBA00022741"/>
    </source>
</evidence>
<keyword evidence="9" id="KW-0051">Antiviral defense</keyword>
<dbReference type="GO" id="GO:0003724">
    <property type="term" value="F:RNA helicase activity"/>
    <property type="evidence" value="ECO:0007669"/>
    <property type="project" value="TreeGrafter"/>
</dbReference>
<dbReference type="InterPro" id="IPR041372">
    <property type="entry name" value="Cas3_C"/>
</dbReference>
<evidence type="ECO:0000313" key="12">
    <source>
        <dbReference type="Proteomes" id="UP000007030"/>
    </source>
</evidence>
<dbReference type="GO" id="GO:0005524">
    <property type="term" value="F:ATP binding"/>
    <property type="evidence" value="ECO:0007669"/>
    <property type="project" value="UniProtKB-KW"/>
</dbReference>
<dbReference type="Pfam" id="PF22590">
    <property type="entry name" value="Cas3-like_C_2"/>
    <property type="match status" value="1"/>
</dbReference>
<dbReference type="NCBIfam" id="TIGR01596">
    <property type="entry name" value="cas3_HD"/>
    <property type="match status" value="1"/>
</dbReference>
<dbReference type="PANTHER" id="PTHR47963">
    <property type="entry name" value="DEAD-BOX ATP-DEPENDENT RNA HELICASE 47, MITOCHONDRIAL"/>
    <property type="match status" value="1"/>
</dbReference>
<keyword evidence="3" id="KW-0540">Nuclease</keyword>
<dbReference type="Proteomes" id="UP000007030">
    <property type="component" value="Chromosome"/>
</dbReference>
<dbReference type="GO" id="GO:0003723">
    <property type="term" value="F:RNA binding"/>
    <property type="evidence" value="ECO:0007669"/>
    <property type="project" value="TreeGrafter"/>
</dbReference>
<keyword evidence="6" id="KW-0378">Hydrolase</keyword>
<feature type="domain" description="HD Cas3-type" evidence="10">
    <location>
        <begin position="14"/>
        <end position="209"/>
    </location>
</feature>
<organism evidence="11 12">
    <name type="scientific">Marinithermus hydrothermalis (strain DSM 14884 / JCM 11576 / T1)</name>
    <dbReference type="NCBI Taxonomy" id="869210"/>
    <lineage>
        <taxon>Bacteria</taxon>
        <taxon>Thermotogati</taxon>
        <taxon>Deinococcota</taxon>
        <taxon>Deinococci</taxon>
        <taxon>Thermales</taxon>
        <taxon>Thermaceae</taxon>
        <taxon>Marinithermus</taxon>
    </lineage>
</organism>
<evidence type="ECO:0000256" key="8">
    <source>
        <dbReference type="ARBA" id="ARBA00022840"/>
    </source>
</evidence>
<dbReference type="InterPro" id="IPR054712">
    <property type="entry name" value="Cas3-like_dom"/>
</dbReference>
<dbReference type="SUPFAM" id="SSF52540">
    <property type="entry name" value="P-loop containing nucleoside triphosphate hydrolases"/>
    <property type="match status" value="1"/>
</dbReference>
<dbReference type="InterPro" id="IPR006474">
    <property type="entry name" value="Helicase_Cas3_CRISPR-ass_core"/>
</dbReference>
<comment type="similarity">
    <text evidence="1">In the N-terminal section; belongs to the CRISPR-associated nuclease Cas3-HD family.</text>
</comment>
<dbReference type="OrthoDB" id="9810236at2"/>
<protein>
    <submittedName>
        <fullName evidence="11">CRISPR-associated helicase Cas3</fullName>
    </submittedName>
</protein>
<dbReference type="PROSITE" id="PS51643">
    <property type="entry name" value="HD_CAS3"/>
    <property type="match status" value="1"/>
</dbReference>
<dbReference type="GO" id="GO:0004518">
    <property type="term" value="F:nuclease activity"/>
    <property type="evidence" value="ECO:0007669"/>
    <property type="project" value="UniProtKB-KW"/>
</dbReference>
<evidence type="ECO:0000256" key="3">
    <source>
        <dbReference type="ARBA" id="ARBA00022722"/>
    </source>
</evidence>
<reference evidence="11 12" key="1">
    <citation type="journal article" date="2012" name="Stand. Genomic Sci.">
        <title>Complete genome sequence of the aerobic, heterotroph Marinithermus hydrothermalis type strain (T1(T)) from a deep-sea hydrothermal vent chimney.</title>
        <authorList>
            <person name="Copeland A."/>
            <person name="Gu W."/>
            <person name="Yasawong M."/>
            <person name="Lapidus A."/>
            <person name="Lucas S."/>
            <person name="Deshpande S."/>
            <person name="Pagani I."/>
            <person name="Tapia R."/>
            <person name="Cheng J.F."/>
            <person name="Goodwin L.A."/>
            <person name="Pitluck S."/>
            <person name="Liolios K."/>
            <person name="Ivanova N."/>
            <person name="Mavromatis K."/>
            <person name="Mikhailova N."/>
            <person name="Pati A."/>
            <person name="Chen A."/>
            <person name="Palaniappan K."/>
            <person name="Land M."/>
            <person name="Pan C."/>
            <person name="Brambilla E.M."/>
            <person name="Rohde M."/>
            <person name="Tindall B.J."/>
            <person name="Sikorski J."/>
            <person name="Goker M."/>
            <person name="Detter J.C."/>
            <person name="Bristow J."/>
            <person name="Eisen J.A."/>
            <person name="Markowitz V."/>
            <person name="Hugenholtz P."/>
            <person name="Kyrpides N.C."/>
            <person name="Klenk H.P."/>
            <person name="Woyke T."/>
        </authorList>
    </citation>
    <scope>NUCLEOTIDE SEQUENCE [LARGE SCALE GENOMIC DNA]</scope>
    <source>
        <strain evidence="12">DSM 14884 / JCM 11576 / T1</strain>
    </source>
</reference>
<dbReference type="GO" id="GO:0016787">
    <property type="term" value="F:hydrolase activity"/>
    <property type="evidence" value="ECO:0007669"/>
    <property type="project" value="UniProtKB-KW"/>
</dbReference>
<proteinExistence type="inferred from homology"/>
<dbReference type="KEGG" id="mhd:Marky_0976"/>
<evidence type="ECO:0000256" key="4">
    <source>
        <dbReference type="ARBA" id="ARBA00022723"/>
    </source>
</evidence>
<keyword evidence="12" id="KW-1185">Reference proteome</keyword>
<gene>
    <name evidence="11" type="ordered locus">Marky_0976</name>
</gene>
<dbReference type="Pfam" id="PF18019">
    <property type="entry name" value="Cas3_HD"/>
    <property type="match status" value="1"/>
</dbReference>
<dbReference type="STRING" id="869210.Marky_0976"/>
<dbReference type="GO" id="GO:0046872">
    <property type="term" value="F:metal ion binding"/>
    <property type="evidence" value="ECO:0007669"/>
    <property type="project" value="UniProtKB-KW"/>
</dbReference>
<keyword evidence="5" id="KW-0547">Nucleotide-binding</keyword>
<comment type="similarity">
    <text evidence="2">In the central section; belongs to the CRISPR-associated helicase Cas3 family.</text>
</comment>
<keyword evidence="8" id="KW-0067">ATP-binding</keyword>